<organism evidence="2 3">
    <name type="scientific">Iphiclides podalirius</name>
    <name type="common">scarce swallowtail</name>
    <dbReference type="NCBI Taxonomy" id="110791"/>
    <lineage>
        <taxon>Eukaryota</taxon>
        <taxon>Metazoa</taxon>
        <taxon>Ecdysozoa</taxon>
        <taxon>Arthropoda</taxon>
        <taxon>Hexapoda</taxon>
        <taxon>Insecta</taxon>
        <taxon>Pterygota</taxon>
        <taxon>Neoptera</taxon>
        <taxon>Endopterygota</taxon>
        <taxon>Lepidoptera</taxon>
        <taxon>Glossata</taxon>
        <taxon>Ditrysia</taxon>
        <taxon>Papilionoidea</taxon>
        <taxon>Papilionidae</taxon>
        <taxon>Papilioninae</taxon>
        <taxon>Iphiclides</taxon>
    </lineage>
</organism>
<feature type="region of interest" description="Disordered" evidence="1">
    <location>
        <begin position="20"/>
        <end position="49"/>
    </location>
</feature>
<sequence length="75" mass="8066">MGLIKGQFEGFKSLSRGRVHSGGAAISAGRARRKAARSRSCTRKARAGARVAARAARRLRDIPGHIPTPDCQYYG</sequence>
<name>A0ABN8J6B4_9NEOP</name>
<proteinExistence type="predicted"/>
<evidence type="ECO:0000313" key="2">
    <source>
        <dbReference type="EMBL" id="CAH2075207.1"/>
    </source>
</evidence>
<evidence type="ECO:0000313" key="3">
    <source>
        <dbReference type="Proteomes" id="UP000837857"/>
    </source>
</evidence>
<gene>
    <name evidence="2" type="ORF">IPOD504_LOCUS16588</name>
</gene>
<feature type="non-terminal residue" evidence="2">
    <location>
        <position position="75"/>
    </location>
</feature>
<reference evidence="2" key="1">
    <citation type="submission" date="2022-03" db="EMBL/GenBank/DDBJ databases">
        <authorList>
            <person name="Martin H S."/>
        </authorList>
    </citation>
    <scope>NUCLEOTIDE SEQUENCE</scope>
</reference>
<dbReference type="Proteomes" id="UP000837857">
    <property type="component" value="Chromosome 8"/>
</dbReference>
<accession>A0ABN8J6B4</accession>
<feature type="compositionally biased region" description="Basic residues" evidence="1">
    <location>
        <begin position="30"/>
        <end position="47"/>
    </location>
</feature>
<dbReference type="EMBL" id="OW152820">
    <property type="protein sequence ID" value="CAH2075207.1"/>
    <property type="molecule type" value="Genomic_DNA"/>
</dbReference>
<evidence type="ECO:0000256" key="1">
    <source>
        <dbReference type="SAM" id="MobiDB-lite"/>
    </source>
</evidence>
<keyword evidence="3" id="KW-1185">Reference proteome</keyword>
<protein>
    <submittedName>
        <fullName evidence="2">Uncharacterized protein</fullName>
    </submittedName>
</protein>